<sequence>MARRRPHRQPWSAKRSAAGHRSAGPDRSGEPVSWAPTLEPCRSGKVKPRGGPVWRIGELARMSGVSERTLRHYDKVGLLRPAAVDATTGYRWYGVPELTRLEHIRGLQRLGLSLRRIAELSDAPDAQLRQALAETVTALRRDIATMVETVAAVEDRLATDSPLLPRRARVAPRQLRLRRVEVADAVEVAALCTAAPATLVTWLSGAPAGAFTVAVTDVRGTTLTLPARTVVRAVVPPGCGVARAGLDLFDWLCRHRLSPAGPTTEDHVVDGDGMNAIVLEIPVRRLTG</sequence>
<dbReference type="GO" id="GO:0003700">
    <property type="term" value="F:DNA-binding transcription factor activity"/>
    <property type="evidence" value="ECO:0007669"/>
    <property type="project" value="InterPro"/>
</dbReference>
<dbReference type="PANTHER" id="PTHR30204:SF69">
    <property type="entry name" value="MERR-FAMILY TRANSCRIPTIONAL REGULATOR"/>
    <property type="match status" value="1"/>
</dbReference>
<evidence type="ECO:0000256" key="5">
    <source>
        <dbReference type="SAM" id="MobiDB-lite"/>
    </source>
</evidence>
<dbReference type="AlphaFoldDB" id="A0A6M1L379"/>
<comment type="caution">
    <text evidence="7">The sequence shown here is derived from an EMBL/GenBank/DDBJ whole genome shotgun (WGS) entry which is preliminary data.</text>
</comment>
<dbReference type="SUPFAM" id="SSF46955">
    <property type="entry name" value="Putative DNA-binding domain"/>
    <property type="match status" value="1"/>
</dbReference>
<proteinExistence type="predicted"/>
<evidence type="ECO:0000313" key="7">
    <source>
        <dbReference type="EMBL" id="NGM13231.1"/>
    </source>
</evidence>
<keyword evidence="2" id="KW-0805">Transcription regulation</keyword>
<dbReference type="SMART" id="SM00422">
    <property type="entry name" value="HTH_MERR"/>
    <property type="match status" value="1"/>
</dbReference>
<dbReference type="EMBL" id="SAIY01000003">
    <property type="protein sequence ID" value="NGM13231.1"/>
    <property type="molecule type" value="Genomic_DNA"/>
</dbReference>
<dbReference type="PROSITE" id="PS00552">
    <property type="entry name" value="HTH_MERR_1"/>
    <property type="match status" value="1"/>
</dbReference>
<keyword evidence="4" id="KW-0804">Transcription</keyword>
<dbReference type="Pfam" id="PF13411">
    <property type="entry name" value="MerR_1"/>
    <property type="match status" value="1"/>
</dbReference>
<feature type="region of interest" description="Disordered" evidence="5">
    <location>
        <begin position="1"/>
        <end position="48"/>
    </location>
</feature>
<keyword evidence="1" id="KW-0678">Repressor</keyword>
<evidence type="ECO:0000256" key="2">
    <source>
        <dbReference type="ARBA" id="ARBA00023015"/>
    </source>
</evidence>
<dbReference type="PANTHER" id="PTHR30204">
    <property type="entry name" value="REDOX-CYCLING DRUG-SENSING TRANSCRIPTIONAL ACTIVATOR SOXR"/>
    <property type="match status" value="1"/>
</dbReference>
<evidence type="ECO:0000256" key="4">
    <source>
        <dbReference type="ARBA" id="ARBA00023163"/>
    </source>
</evidence>
<protein>
    <submittedName>
        <fullName evidence="7">MerR family transcriptional regulator</fullName>
    </submittedName>
</protein>
<feature type="domain" description="HTH merR-type" evidence="6">
    <location>
        <begin position="53"/>
        <end position="123"/>
    </location>
</feature>
<dbReference type="InterPro" id="IPR009061">
    <property type="entry name" value="DNA-bd_dom_put_sf"/>
</dbReference>
<name>A0A6M1L379_9ACTN</name>
<evidence type="ECO:0000259" key="6">
    <source>
        <dbReference type="PROSITE" id="PS50937"/>
    </source>
</evidence>
<dbReference type="Proteomes" id="UP000478148">
    <property type="component" value="Unassembled WGS sequence"/>
</dbReference>
<evidence type="ECO:0000256" key="3">
    <source>
        <dbReference type="ARBA" id="ARBA00023125"/>
    </source>
</evidence>
<evidence type="ECO:0000313" key="8">
    <source>
        <dbReference type="Proteomes" id="UP000478148"/>
    </source>
</evidence>
<organism evidence="7 8">
    <name type="scientific">Verrucosispora sioxanthis</name>
    <dbReference type="NCBI Taxonomy" id="2499994"/>
    <lineage>
        <taxon>Bacteria</taxon>
        <taxon>Bacillati</taxon>
        <taxon>Actinomycetota</taxon>
        <taxon>Actinomycetes</taxon>
        <taxon>Micromonosporales</taxon>
        <taxon>Micromonosporaceae</taxon>
        <taxon>Micromonospora</taxon>
    </lineage>
</organism>
<dbReference type="PROSITE" id="PS50937">
    <property type="entry name" value="HTH_MERR_2"/>
    <property type="match status" value="1"/>
</dbReference>
<reference evidence="7 8" key="1">
    <citation type="submission" date="2020-02" db="EMBL/GenBank/DDBJ databases">
        <title>Draft Genome Sequence of Verrucosispora sp. Strain CWR15, Isolated from Gulf of Mexico Sponge.</title>
        <authorList>
            <person name="Kennedy S.J."/>
            <person name="Cella E."/>
            <person name="Azarian T."/>
            <person name="Baker B.J."/>
            <person name="Shaw L.N."/>
        </authorList>
    </citation>
    <scope>NUCLEOTIDE SEQUENCE [LARGE SCALE GENOMIC DNA]</scope>
    <source>
        <strain evidence="7 8">CWR15</strain>
    </source>
</reference>
<dbReference type="GO" id="GO:0003677">
    <property type="term" value="F:DNA binding"/>
    <property type="evidence" value="ECO:0007669"/>
    <property type="project" value="UniProtKB-KW"/>
</dbReference>
<dbReference type="InterPro" id="IPR047057">
    <property type="entry name" value="MerR_fam"/>
</dbReference>
<evidence type="ECO:0000256" key="1">
    <source>
        <dbReference type="ARBA" id="ARBA00022491"/>
    </source>
</evidence>
<keyword evidence="3" id="KW-0238">DNA-binding</keyword>
<keyword evidence="8" id="KW-1185">Reference proteome</keyword>
<dbReference type="InterPro" id="IPR000551">
    <property type="entry name" value="MerR-type_HTH_dom"/>
</dbReference>
<dbReference type="Gene3D" id="1.10.1660.10">
    <property type="match status" value="1"/>
</dbReference>
<accession>A0A6M1L379</accession>
<gene>
    <name evidence="7" type="ORF">ENC19_11430</name>
</gene>
<dbReference type="PRINTS" id="PR00040">
    <property type="entry name" value="HTHMERR"/>
</dbReference>